<sequence>MFKNNMLKTEDGFKYINRRYATALLLTASLLLVSQIIIQLTIINMKSDARVVNISGRQRMLSQKITKCSFGLLLFEKNGVRETFVTELTAARDLWKKSHEALRYGSEEMHLPGGGSDAVEALYAKMEPHYQAMLQAVAVILALEEHGDTNQRILQDSALAIRANEREFLQYMDKIVFQYDDESNTKLLHLQILECTILLIALFVLALEWRVVFKPAQKEIKAGFDSMKKNEEYLNQLFETTPTMTILFDAATLKAVKYNAMAVQLVREWLGVDLTEETTFAQILPGPAEDEGFSERLLEKIRAEKEFSNLEAGITEGQIVLLSAKTLTSGDKTLYLVGLSDITTLKQVATFDSMTAMLNRRAGLELLEYLFGECAGNRADMSLCFIDIDRLKHVNDSHGHQEGDWYIKTVAQTILREAGDAYKGIRYGGDELILVTENADWETFDTLMRKVNDDLYDIGHMRFKPYTMSVSYGIVTYSQKRYRDISDFIEEADMCMYENKKCKRAQRATEEGC</sequence>
<dbReference type="AlphaFoldDB" id="A0A212KFQ4"/>
<dbReference type="PROSITE" id="PS50887">
    <property type="entry name" value="GGDEF"/>
    <property type="match status" value="1"/>
</dbReference>
<protein>
    <submittedName>
        <fullName evidence="7">Putative Diguanylate cyclase (GGDEF) domain-containing protein</fullName>
    </submittedName>
</protein>
<feature type="domain" description="GGDEF" evidence="6">
    <location>
        <begin position="379"/>
        <end position="512"/>
    </location>
</feature>
<dbReference type="InterPro" id="IPR029787">
    <property type="entry name" value="Nucleotide_cyclase"/>
</dbReference>
<organism evidence="7">
    <name type="scientific">uncultured delta proteobacterium</name>
    <dbReference type="NCBI Taxonomy" id="34034"/>
    <lineage>
        <taxon>Bacteria</taxon>
        <taxon>Deltaproteobacteria</taxon>
        <taxon>environmental samples</taxon>
    </lineage>
</organism>
<dbReference type="GO" id="GO:0005886">
    <property type="term" value="C:plasma membrane"/>
    <property type="evidence" value="ECO:0007669"/>
    <property type="project" value="TreeGrafter"/>
</dbReference>
<dbReference type="CDD" id="cd01949">
    <property type="entry name" value="GGDEF"/>
    <property type="match status" value="1"/>
</dbReference>
<gene>
    <name evidence="7" type="ORF">KL86DPRO_60170</name>
</gene>
<feature type="transmembrane region" description="Helical" evidence="5">
    <location>
        <begin position="20"/>
        <end position="43"/>
    </location>
</feature>
<dbReference type="GO" id="GO:0052621">
    <property type="term" value="F:diguanylate cyclase activity"/>
    <property type="evidence" value="ECO:0007669"/>
    <property type="project" value="TreeGrafter"/>
</dbReference>
<dbReference type="NCBIfam" id="TIGR00254">
    <property type="entry name" value="GGDEF"/>
    <property type="match status" value="1"/>
</dbReference>
<dbReference type="Pfam" id="PF13675">
    <property type="entry name" value="PilJ"/>
    <property type="match status" value="1"/>
</dbReference>
<evidence type="ECO:0000259" key="6">
    <source>
        <dbReference type="PROSITE" id="PS50887"/>
    </source>
</evidence>
<evidence type="ECO:0000256" key="4">
    <source>
        <dbReference type="ARBA" id="ARBA00023136"/>
    </source>
</evidence>
<keyword evidence="2 5" id="KW-0812">Transmembrane</keyword>
<dbReference type="GO" id="GO:1902201">
    <property type="term" value="P:negative regulation of bacterial-type flagellum-dependent cell motility"/>
    <property type="evidence" value="ECO:0007669"/>
    <property type="project" value="TreeGrafter"/>
</dbReference>
<dbReference type="GO" id="GO:0043709">
    <property type="term" value="P:cell adhesion involved in single-species biofilm formation"/>
    <property type="evidence" value="ECO:0007669"/>
    <property type="project" value="TreeGrafter"/>
</dbReference>
<dbReference type="PANTHER" id="PTHR45138">
    <property type="entry name" value="REGULATORY COMPONENTS OF SENSORY TRANSDUCTION SYSTEM"/>
    <property type="match status" value="1"/>
</dbReference>
<name>A0A212KFQ4_9DELT</name>
<dbReference type="EMBL" id="FLUQ01000006">
    <property type="protein sequence ID" value="SBW10461.1"/>
    <property type="molecule type" value="Genomic_DNA"/>
</dbReference>
<dbReference type="InterPro" id="IPR000160">
    <property type="entry name" value="GGDEF_dom"/>
</dbReference>
<accession>A0A212KFQ4</accession>
<keyword evidence="3 5" id="KW-1133">Transmembrane helix</keyword>
<dbReference type="InterPro" id="IPR050469">
    <property type="entry name" value="Diguanylate_Cyclase"/>
</dbReference>
<dbReference type="PANTHER" id="PTHR45138:SF23">
    <property type="entry name" value="SIGNALING PROTEIN"/>
    <property type="match status" value="1"/>
</dbReference>
<dbReference type="SMART" id="SM00267">
    <property type="entry name" value="GGDEF"/>
    <property type="match status" value="1"/>
</dbReference>
<evidence type="ECO:0000256" key="5">
    <source>
        <dbReference type="SAM" id="Phobius"/>
    </source>
</evidence>
<dbReference type="InterPro" id="IPR043128">
    <property type="entry name" value="Rev_trsase/Diguanyl_cyclase"/>
</dbReference>
<keyword evidence="4 5" id="KW-0472">Membrane</keyword>
<comment type="subcellular location">
    <subcellularLocation>
        <location evidence="1">Membrane</location>
        <topology evidence="1">Multi-pass membrane protein</topology>
    </subcellularLocation>
</comment>
<reference evidence="7" key="1">
    <citation type="submission" date="2016-04" db="EMBL/GenBank/DDBJ databases">
        <authorList>
            <person name="Evans L.H."/>
            <person name="Alamgir A."/>
            <person name="Owens N."/>
            <person name="Weber N.D."/>
            <person name="Virtaneva K."/>
            <person name="Barbian K."/>
            <person name="Babar A."/>
            <person name="Rosenke K."/>
        </authorList>
    </citation>
    <scope>NUCLEOTIDE SEQUENCE</scope>
    <source>
        <strain evidence="7">86</strain>
    </source>
</reference>
<proteinExistence type="predicted"/>
<evidence type="ECO:0000313" key="7">
    <source>
        <dbReference type="EMBL" id="SBW10461.1"/>
    </source>
</evidence>
<dbReference type="Gene3D" id="3.30.70.270">
    <property type="match status" value="1"/>
</dbReference>
<dbReference type="InterPro" id="IPR029095">
    <property type="entry name" value="NarX-like_N"/>
</dbReference>
<evidence type="ECO:0000256" key="3">
    <source>
        <dbReference type="ARBA" id="ARBA00022989"/>
    </source>
</evidence>
<dbReference type="Pfam" id="PF00990">
    <property type="entry name" value="GGDEF"/>
    <property type="match status" value="1"/>
</dbReference>
<evidence type="ECO:0000256" key="1">
    <source>
        <dbReference type="ARBA" id="ARBA00004141"/>
    </source>
</evidence>
<dbReference type="SUPFAM" id="SSF55073">
    <property type="entry name" value="Nucleotide cyclase"/>
    <property type="match status" value="1"/>
</dbReference>
<evidence type="ECO:0000256" key="2">
    <source>
        <dbReference type="ARBA" id="ARBA00022692"/>
    </source>
</evidence>